<keyword evidence="3" id="KW-0378">Hydrolase</keyword>
<proteinExistence type="inferred from homology"/>
<gene>
    <name evidence="5" type="ORF">CAL25_12505</name>
</gene>
<evidence type="ECO:0000256" key="3">
    <source>
        <dbReference type="ARBA" id="ARBA00022801"/>
    </source>
</evidence>
<dbReference type="RefSeq" id="WP_094800384.1">
    <property type="nucleotide sequence ID" value="NZ_NEVN01000004.1"/>
</dbReference>
<evidence type="ECO:0000256" key="1">
    <source>
        <dbReference type="ARBA" id="ARBA00006429"/>
    </source>
</evidence>
<dbReference type="InterPro" id="IPR044925">
    <property type="entry name" value="His-Me_finger_sf"/>
</dbReference>
<comment type="caution">
    <text evidence="5">The sequence shown here is derived from an EMBL/GenBank/DDBJ whole genome shotgun (WGS) entry which is preliminary data.</text>
</comment>
<comment type="similarity">
    <text evidence="1">Belongs to the EndA/NucM nuclease family.</text>
</comment>
<dbReference type="Pfam" id="PF04231">
    <property type="entry name" value="Endonuclease_1"/>
    <property type="match status" value="1"/>
</dbReference>
<keyword evidence="4" id="KW-0732">Signal</keyword>
<accession>A0A261TKM0</accession>
<dbReference type="AlphaFoldDB" id="A0A261TKM0"/>
<dbReference type="GO" id="GO:0004519">
    <property type="term" value="F:endonuclease activity"/>
    <property type="evidence" value="ECO:0007669"/>
    <property type="project" value="UniProtKB-KW"/>
</dbReference>
<feature type="signal peptide" evidence="4">
    <location>
        <begin position="1"/>
        <end position="18"/>
    </location>
</feature>
<evidence type="ECO:0000313" key="6">
    <source>
        <dbReference type="Proteomes" id="UP000216913"/>
    </source>
</evidence>
<dbReference type="PANTHER" id="PTHR33607:SF2">
    <property type="entry name" value="ENDONUCLEASE-1"/>
    <property type="match status" value="1"/>
</dbReference>
<reference evidence="5 6" key="1">
    <citation type="submission" date="2017-05" db="EMBL/GenBank/DDBJ databases">
        <title>Complete and WGS of Bordetella genogroups.</title>
        <authorList>
            <person name="Spilker T."/>
            <person name="LiPuma J."/>
        </authorList>
    </citation>
    <scope>NUCLEOTIDE SEQUENCE [LARGE SCALE GENOMIC DNA]</scope>
    <source>
        <strain evidence="5 6">AU10456</strain>
    </source>
</reference>
<keyword evidence="2" id="KW-0540">Nuclease</keyword>
<dbReference type="Proteomes" id="UP000216913">
    <property type="component" value="Unassembled WGS sequence"/>
</dbReference>
<dbReference type="SUPFAM" id="SSF54060">
    <property type="entry name" value="His-Me finger endonucleases"/>
    <property type="match status" value="1"/>
</dbReference>
<sequence>MKRLAVAVLAGFILGAPAAPVFADLVTRPDAVGPRDFRNAKKVLPRVYRGLEQDFYCGCPYTGKEMDLKSCGYEPRKQQTRAERLEWEHVVPAWVLGHQRMCWQEKVKGKSGGRKNCTDNDPVFARAEGDLINLVPSVGEVNGDRQNFRFSIWTDKPTPMYGQCQTVVDFKERRVQPRKEVRGRIARIQFYMAARYDLKLSREDQRIFCAWARAYPVDAWERQRDERIVKLQGNGNPFVSDAGAITKVCGQT</sequence>
<evidence type="ECO:0000313" key="5">
    <source>
        <dbReference type="EMBL" id="OZI50149.1"/>
    </source>
</evidence>
<dbReference type="EMBL" id="NEVP01000007">
    <property type="protein sequence ID" value="OZI50149.1"/>
    <property type="molecule type" value="Genomic_DNA"/>
</dbReference>
<evidence type="ECO:0000256" key="4">
    <source>
        <dbReference type="SAM" id="SignalP"/>
    </source>
</evidence>
<dbReference type="InterPro" id="IPR007346">
    <property type="entry name" value="Endonuclease-I"/>
</dbReference>
<keyword evidence="5" id="KW-0255">Endonuclease</keyword>
<organism evidence="5 6">
    <name type="scientific">Bordetella genomosp. 5</name>
    <dbReference type="NCBI Taxonomy" id="1395608"/>
    <lineage>
        <taxon>Bacteria</taxon>
        <taxon>Pseudomonadati</taxon>
        <taxon>Pseudomonadota</taxon>
        <taxon>Betaproteobacteria</taxon>
        <taxon>Burkholderiales</taxon>
        <taxon>Alcaligenaceae</taxon>
        <taxon>Bordetella</taxon>
    </lineage>
</organism>
<name>A0A261TKM0_9BORD</name>
<dbReference type="PANTHER" id="PTHR33607">
    <property type="entry name" value="ENDONUCLEASE-1"/>
    <property type="match status" value="1"/>
</dbReference>
<dbReference type="GO" id="GO:0016787">
    <property type="term" value="F:hydrolase activity"/>
    <property type="evidence" value="ECO:0007669"/>
    <property type="project" value="UniProtKB-KW"/>
</dbReference>
<evidence type="ECO:0000256" key="2">
    <source>
        <dbReference type="ARBA" id="ARBA00022722"/>
    </source>
</evidence>
<protein>
    <submittedName>
        <fullName evidence="5">Endonuclease</fullName>
    </submittedName>
</protein>
<feature type="chain" id="PRO_5012356560" evidence="4">
    <location>
        <begin position="19"/>
        <end position="252"/>
    </location>
</feature>
<dbReference type="OrthoDB" id="9800417at2"/>
<keyword evidence="6" id="KW-1185">Reference proteome</keyword>